<protein>
    <submittedName>
        <fullName evidence="12">M4 family metallopeptidase</fullName>
    </submittedName>
</protein>
<dbReference type="InterPro" id="IPR003961">
    <property type="entry name" value="FN3_dom"/>
</dbReference>
<dbReference type="Gene3D" id="1.10.390.10">
    <property type="entry name" value="Neutral Protease Domain 2"/>
    <property type="match status" value="1"/>
</dbReference>
<dbReference type="Pfam" id="PF18962">
    <property type="entry name" value="Por_Secre_tail"/>
    <property type="match status" value="1"/>
</dbReference>
<dbReference type="PROSITE" id="PS50060">
    <property type="entry name" value="MAM_2"/>
    <property type="match status" value="1"/>
</dbReference>
<evidence type="ECO:0000256" key="8">
    <source>
        <dbReference type="ARBA" id="ARBA00023326"/>
    </source>
</evidence>
<evidence type="ECO:0000313" key="12">
    <source>
        <dbReference type="EMBL" id="WAC01140.1"/>
    </source>
</evidence>
<evidence type="ECO:0000313" key="13">
    <source>
        <dbReference type="Proteomes" id="UP001164705"/>
    </source>
</evidence>
<keyword evidence="5" id="KW-0482">Metalloprotease</keyword>
<evidence type="ECO:0000259" key="10">
    <source>
        <dbReference type="PROSITE" id="PS50060"/>
    </source>
</evidence>
<dbReference type="GO" id="GO:0016020">
    <property type="term" value="C:membrane"/>
    <property type="evidence" value="ECO:0007669"/>
    <property type="project" value="InterPro"/>
</dbReference>
<dbReference type="InterPro" id="IPR013320">
    <property type="entry name" value="ConA-like_dom_sf"/>
</dbReference>
<keyword evidence="8" id="KW-0624">Polysaccharide degradation</keyword>
<dbReference type="NCBIfam" id="NF038128">
    <property type="entry name" value="choice_anch_J"/>
    <property type="match status" value="1"/>
</dbReference>
<evidence type="ECO:0000256" key="6">
    <source>
        <dbReference type="ARBA" id="ARBA00023277"/>
    </source>
</evidence>
<keyword evidence="2" id="KW-0732">Signal</keyword>
<dbReference type="PANTHER" id="PTHR33794">
    <property type="entry name" value="BACILLOLYSIN"/>
    <property type="match status" value="1"/>
</dbReference>
<dbReference type="SUPFAM" id="SSF49899">
    <property type="entry name" value="Concanavalin A-like lectins/glucanases"/>
    <property type="match status" value="1"/>
</dbReference>
<evidence type="ECO:0000256" key="7">
    <source>
        <dbReference type="ARBA" id="ARBA00023295"/>
    </source>
</evidence>
<dbReference type="PANTHER" id="PTHR33794:SF1">
    <property type="entry name" value="BACILLOLYSIN"/>
    <property type="match status" value="1"/>
</dbReference>
<dbReference type="GO" id="GO:0004553">
    <property type="term" value="F:hydrolase activity, hydrolyzing O-glycosyl compounds"/>
    <property type="evidence" value="ECO:0007669"/>
    <property type="project" value="UniProtKB-ARBA"/>
</dbReference>
<dbReference type="InterPro" id="IPR013783">
    <property type="entry name" value="Ig-like_fold"/>
</dbReference>
<dbReference type="AlphaFoldDB" id="A0A9E8MVN4"/>
<organism evidence="12 13">
    <name type="scientific">Lacinutrix neustonica</name>
    <dbReference type="NCBI Taxonomy" id="2980107"/>
    <lineage>
        <taxon>Bacteria</taxon>
        <taxon>Pseudomonadati</taxon>
        <taxon>Bacteroidota</taxon>
        <taxon>Flavobacteriia</taxon>
        <taxon>Flavobacteriales</taxon>
        <taxon>Flavobacteriaceae</taxon>
        <taxon>Lacinutrix</taxon>
    </lineage>
</organism>
<dbReference type="SMART" id="SM00060">
    <property type="entry name" value="FN3"/>
    <property type="match status" value="1"/>
</dbReference>
<evidence type="ECO:0000259" key="11">
    <source>
        <dbReference type="PROSITE" id="PS50853"/>
    </source>
</evidence>
<dbReference type="SUPFAM" id="SSF49265">
    <property type="entry name" value="Fibronectin type III"/>
    <property type="match status" value="1"/>
</dbReference>
<dbReference type="FunFam" id="2.60.40.10:FF:001114">
    <property type="entry name" value="Chitinase A1"/>
    <property type="match status" value="1"/>
</dbReference>
<evidence type="ECO:0000256" key="1">
    <source>
        <dbReference type="ARBA" id="ARBA00022670"/>
    </source>
</evidence>
<feature type="region of interest" description="Disordered" evidence="9">
    <location>
        <begin position="32"/>
        <end position="52"/>
    </location>
</feature>
<dbReference type="Proteomes" id="UP001164705">
    <property type="component" value="Chromosome"/>
</dbReference>
<accession>A0A9E8MVN4</accession>
<reference evidence="12" key="1">
    <citation type="submission" date="2022-11" db="EMBL/GenBank/DDBJ databases">
        <title>Lacinutrix neustonica HL-RS19T sp. nov., isolated from the surface microlayer sample of brackish Lake Shihwa.</title>
        <authorList>
            <person name="Choi J.Y."/>
            <person name="Hwang C.Y."/>
        </authorList>
    </citation>
    <scope>NUCLEOTIDE SEQUENCE</scope>
    <source>
        <strain evidence="12">HL-RS19</strain>
    </source>
</reference>
<keyword evidence="3" id="KW-0378">Hydrolase</keyword>
<evidence type="ECO:0000256" key="3">
    <source>
        <dbReference type="ARBA" id="ARBA00022801"/>
    </source>
</evidence>
<dbReference type="InterPro" id="IPR027268">
    <property type="entry name" value="Peptidase_M4/M1_CTD_sf"/>
</dbReference>
<dbReference type="InterPro" id="IPR000998">
    <property type="entry name" value="MAM_dom"/>
</dbReference>
<keyword evidence="6" id="KW-0119">Carbohydrate metabolism</keyword>
<dbReference type="RefSeq" id="WP_267675756.1">
    <property type="nucleotide sequence ID" value="NZ_CP113088.1"/>
</dbReference>
<evidence type="ECO:0000256" key="4">
    <source>
        <dbReference type="ARBA" id="ARBA00022833"/>
    </source>
</evidence>
<dbReference type="Gene3D" id="2.60.120.200">
    <property type="match status" value="1"/>
</dbReference>
<gene>
    <name evidence="12" type="ORF">N7U66_13370</name>
</gene>
<dbReference type="KEGG" id="lnu:N7U66_13370"/>
<dbReference type="GO" id="GO:0000272">
    <property type="term" value="P:polysaccharide catabolic process"/>
    <property type="evidence" value="ECO:0007669"/>
    <property type="project" value="UniProtKB-KW"/>
</dbReference>
<feature type="domain" description="Fibronectin type-III" evidence="11">
    <location>
        <begin position="324"/>
        <end position="409"/>
    </location>
</feature>
<dbReference type="SMART" id="SM00137">
    <property type="entry name" value="MAM"/>
    <property type="match status" value="1"/>
</dbReference>
<dbReference type="CDD" id="cd06263">
    <property type="entry name" value="MAM"/>
    <property type="match status" value="1"/>
</dbReference>
<dbReference type="GO" id="GO:0004222">
    <property type="term" value="F:metalloendopeptidase activity"/>
    <property type="evidence" value="ECO:0007669"/>
    <property type="project" value="InterPro"/>
</dbReference>
<feature type="domain" description="MAM" evidence="10">
    <location>
        <begin position="424"/>
        <end position="592"/>
    </location>
</feature>
<dbReference type="Pfam" id="PF00041">
    <property type="entry name" value="fn3"/>
    <property type="match status" value="1"/>
</dbReference>
<dbReference type="Pfam" id="PF02868">
    <property type="entry name" value="Peptidase_M4_C"/>
    <property type="match status" value="1"/>
</dbReference>
<keyword evidence="1" id="KW-0645">Protease</keyword>
<dbReference type="InterPro" id="IPR001570">
    <property type="entry name" value="Peptidase_M4_C_domain"/>
</dbReference>
<evidence type="ECO:0000256" key="9">
    <source>
        <dbReference type="SAM" id="MobiDB-lite"/>
    </source>
</evidence>
<dbReference type="InterPro" id="IPR036116">
    <property type="entry name" value="FN3_sf"/>
</dbReference>
<keyword evidence="13" id="KW-1185">Reference proteome</keyword>
<dbReference type="InterPro" id="IPR026444">
    <property type="entry name" value="Secre_tail"/>
</dbReference>
<feature type="compositionally biased region" description="Polar residues" evidence="9">
    <location>
        <begin position="32"/>
        <end position="47"/>
    </location>
</feature>
<proteinExistence type="predicted"/>
<dbReference type="SUPFAM" id="SSF55486">
    <property type="entry name" value="Metalloproteases ('zincins'), catalytic domain"/>
    <property type="match status" value="1"/>
</dbReference>
<dbReference type="GO" id="GO:0006508">
    <property type="term" value="P:proteolysis"/>
    <property type="evidence" value="ECO:0007669"/>
    <property type="project" value="UniProtKB-KW"/>
</dbReference>
<sequence length="720" mass="75038">MEHFAKGNGNDAAPSAEIWLIGDEIDRRTGSSALRSMSNPTSRSQPDTYGGTYWKNPNCGTPTQSNDYCGVHTNSGVLNYWFYLNVAGGTGTNDIGNAFSVYGIGMTKSAKIAYRTLTQYLSANSTFANARTGAIQSAIDLYGAGGAEEIAVTNAWHAVGVGSAYGGGGGGSNYCASQSSNVNDEYISRVQLNTINNASGAQFYSDFTSVATTLAKGSTHTVTITPTWTGTKYNEAFAVWIDYNGDKDFSDSGELLGTVAPNQNATSSITFTVPSSASATSTRMRVSMQYNAVPTACQSFTYGEVEDYTINIGGTTADTQAPSAPTSLTASGITQTTTNLSWTASTDNVGVTGYEVFQGSNSLGTVTATSSNITGLTANTTYSFTVKAKDAAGNVSASSNAVSVTTLSDTPSGGCTGGITSFPYGESFESGLGAWTQATGDDLNWTRDSGGTPSSNTGPASGSAGSWYMFVEASSPNYPSKSAILNSPCFNLSSVSNAFFTFDYHMYGASNLGSIAVEASNNSGSSWAAIRSQSGATQGNAWQSVSLDLSAYVGGSVQLRFVRITGDTWQADIAIDNVKLLNAAPSTDICAGVSEYVSTQSYSTGDRVTYQGNLFERTASGWTNLGACGTTLNAVVAVAVNYPPNALEISLYPNPVAGSTLYVKTSVARLSYTVVNMLGQQVARGTTSGNGVNVSGLKAGLYLIQFDINDQVISKKFMKQ</sequence>
<evidence type="ECO:0000256" key="2">
    <source>
        <dbReference type="ARBA" id="ARBA00022729"/>
    </source>
</evidence>
<dbReference type="EMBL" id="CP113088">
    <property type="protein sequence ID" value="WAC01140.1"/>
    <property type="molecule type" value="Genomic_DNA"/>
</dbReference>
<evidence type="ECO:0000256" key="5">
    <source>
        <dbReference type="ARBA" id="ARBA00023049"/>
    </source>
</evidence>
<dbReference type="Pfam" id="PF20009">
    <property type="entry name" value="GEVED"/>
    <property type="match status" value="1"/>
</dbReference>
<dbReference type="PROSITE" id="PS50853">
    <property type="entry name" value="FN3"/>
    <property type="match status" value="1"/>
</dbReference>
<dbReference type="InterPro" id="IPR045474">
    <property type="entry name" value="GEVED"/>
</dbReference>
<name>A0A9E8MVN4_9FLAO</name>
<dbReference type="CDD" id="cd00063">
    <property type="entry name" value="FN3"/>
    <property type="match status" value="1"/>
</dbReference>
<dbReference type="NCBIfam" id="TIGR04183">
    <property type="entry name" value="Por_Secre_tail"/>
    <property type="match status" value="1"/>
</dbReference>
<dbReference type="InterPro" id="IPR050728">
    <property type="entry name" value="Zinc_Metalloprotease_M4"/>
</dbReference>
<keyword evidence="7" id="KW-0326">Glycosidase</keyword>
<dbReference type="Pfam" id="PF00629">
    <property type="entry name" value="MAM"/>
    <property type="match status" value="1"/>
</dbReference>
<keyword evidence="4" id="KW-0862">Zinc</keyword>
<dbReference type="Gene3D" id="2.60.40.10">
    <property type="entry name" value="Immunoglobulins"/>
    <property type="match status" value="1"/>
</dbReference>